<dbReference type="AlphaFoldDB" id="A0A834H8Q1"/>
<organism evidence="3 4">
    <name type="scientific">Rhododendron simsii</name>
    <name type="common">Sims's rhododendron</name>
    <dbReference type="NCBI Taxonomy" id="118357"/>
    <lineage>
        <taxon>Eukaryota</taxon>
        <taxon>Viridiplantae</taxon>
        <taxon>Streptophyta</taxon>
        <taxon>Embryophyta</taxon>
        <taxon>Tracheophyta</taxon>
        <taxon>Spermatophyta</taxon>
        <taxon>Magnoliopsida</taxon>
        <taxon>eudicotyledons</taxon>
        <taxon>Gunneridae</taxon>
        <taxon>Pentapetalae</taxon>
        <taxon>asterids</taxon>
        <taxon>Ericales</taxon>
        <taxon>Ericaceae</taxon>
        <taxon>Ericoideae</taxon>
        <taxon>Rhodoreae</taxon>
        <taxon>Rhododendron</taxon>
    </lineage>
</organism>
<dbReference type="SUPFAM" id="SSF81383">
    <property type="entry name" value="F-box domain"/>
    <property type="match status" value="1"/>
</dbReference>
<name>A0A834H8Q1_RHOSS</name>
<protein>
    <recommendedName>
        <fullName evidence="2">F-box domain-containing protein</fullName>
    </recommendedName>
</protein>
<dbReference type="Proteomes" id="UP000626092">
    <property type="component" value="Unassembled WGS sequence"/>
</dbReference>
<evidence type="ECO:0000259" key="2">
    <source>
        <dbReference type="PROSITE" id="PS50181"/>
    </source>
</evidence>
<evidence type="ECO:0000313" key="3">
    <source>
        <dbReference type="EMBL" id="KAF7149896.1"/>
    </source>
</evidence>
<dbReference type="PROSITE" id="PS50181">
    <property type="entry name" value="FBOX"/>
    <property type="match status" value="1"/>
</dbReference>
<evidence type="ECO:0000256" key="1">
    <source>
        <dbReference type="SAM" id="MobiDB-lite"/>
    </source>
</evidence>
<evidence type="ECO:0000313" key="4">
    <source>
        <dbReference type="Proteomes" id="UP000626092"/>
    </source>
</evidence>
<reference evidence="3" key="1">
    <citation type="submission" date="2019-11" db="EMBL/GenBank/DDBJ databases">
        <authorList>
            <person name="Liu Y."/>
            <person name="Hou J."/>
            <person name="Li T.-Q."/>
            <person name="Guan C.-H."/>
            <person name="Wu X."/>
            <person name="Wu H.-Z."/>
            <person name="Ling F."/>
            <person name="Zhang R."/>
            <person name="Shi X.-G."/>
            <person name="Ren J.-P."/>
            <person name="Chen E.-F."/>
            <person name="Sun J.-M."/>
        </authorList>
    </citation>
    <scope>NUCLEOTIDE SEQUENCE</scope>
    <source>
        <strain evidence="3">Adult_tree_wgs_1</strain>
        <tissue evidence="3">Leaves</tissue>
    </source>
</reference>
<dbReference type="PANTHER" id="PTHR32278">
    <property type="entry name" value="F-BOX DOMAIN-CONTAINING PROTEIN"/>
    <property type="match status" value="1"/>
</dbReference>
<feature type="compositionally biased region" description="Polar residues" evidence="1">
    <location>
        <begin position="1"/>
        <end position="10"/>
    </location>
</feature>
<keyword evidence="4" id="KW-1185">Reference proteome</keyword>
<dbReference type="CDD" id="cd22162">
    <property type="entry name" value="F-box_AtSKIP3-like"/>
    <property type="match status" value="1"/>
</dbReference>
<feature type="region of interest" description="Disordered" evidence="1">
    <location>
        <begin position="1"/>
        <end position="23"/>
    </location>
</feature>
<dbReference type="InterPro" id="IPR025886">
    <property type="entry name" value="PP2-like"/>
</dbReference>
<sequence>MQLSGLSIKSAQDRKWERRGEGKGMDFTSALPEGIVSDILYLTSPRDACRSSAISKGFKSVADSDAVWDRFLPSDHAAILWRSVSPVPSSTKKQLYSRLADCKIEAQLLSPKTTYVVFLVFQMRRSNNGFDYLPLHAFVSFVGERGDRDKDAIIHETEMNIVYLKWGLSSVEMRASTRRLPQKRLDKWMEVELAEFFIGKGDSGEVVMGLMAGEQGRRKSCIIIEGIENGRYTVKSGYKTANGLLGSNGEDGSNIEGLLEYVDSINQAFCLEVYPRILGSLLR</sequence>
<dbReference type="Pfam" id="PF14299">
    <property type="entry name" value="PP2"/>
    <property type="match status" value="1"/>
</dbReference>
<accession>A0A834H8Q1</accession>
<comment type="caution">
    <text evidence="3">The sequence shown here is derived from an EMBL/GenBank/DDBJ whole genome shotgun (WGS) entry which is preliminary data.</text>
</comment>
<feature type="domain" description="F-box" evidence="2">
    <location>
        <begin position="25"/>
        <end position="71"/>
    </location>
</feature>
<dbReference type="Gene3D" id="1.20.1280.50">
    <property type="match status" value="1"/>
</dbReference>
<gene>
    <name evidence="3" type="ORF">RHSIM_Rhsim02G0054800</name>
</gene>
<dbReference type="InterPro" id="IPR001810">
    <property type="entry name" value="F-box_dom"/>
</dbReference>
<proteinExistence type="predicted"/>
<dbReference type="InterPro" id="IPR036047">
    <property type="entry name" value="F-box-like_dom_sf"/>
</dbReference>
<dbReference type="PANTHER" id="PTHR32278:SF111">
    <property type="entry name" value="F-BOX PROTEIN PP2-B12-RELATED"/>
    <property type="match status" value="1"/>
</dbReference>
<dbReference type="EMBL" id="WJXA01000002">
    <property type="protein sequence ID" value="KAF7149896.1"/>
    <property type="molecule type" value="Genomic_DNA"/>
</dbReference>
<dbReference type="OrthoDB" id="1918565at2759"/>
<feature type="compositionally biased region" description="Basic and acidic residues" evidence="1">
    <location>
        <begin position="11"/>
        <end position="23"/>
    </location>
</feature>